<dbReference type="AlphaFoldDB" id="A0A2I4H6W9"/>
<evidence type="ECO:0000313" key="2">
    <source>
        <dbReference type="RefSeq" id="XP_018851894.1"/>
    </source>
</evidence>
<name>A0A2I4H6W9_JUGRE</name>
<dbReference type="Gramene" id="Jr14_15630_p1">
    <property type="protein sequence ID" value="cds.Jr14_15630_p1"/>
    <property type="gene ID" value="Jr14_15630"/>
</dbReference>
<dbReference type="Proteomes" id="UP000235220">
    <property type="component" value="Chromosome 14"/>
</dbReference>
<dbReference type="GeneID" id="109014038"/>
<reference evidence="2" key="1">
    <citation type="submission" date="2025-08" db="UniProtKB">
        <authorList>
            <consortium name="RefSeq"/>
        </authorList>
    </citation>
    <scope>IDENTIFICATION</scope>
    <source>
        <tissue evidence="2">Leaves</tissue>
    </source>
</reference>
<dbReference type="InterPro" id="IPR043502">
    <property type="entry name" value="DNA/RNA_pol_sf"/>
</dbReference>
<protein>
    <submittedName>
        <fullName evidence="2">Uncharacterized protein LOC109014038</fullName>
    </submittedName>
</protein>
<dbReference type="Gene3D" id="3.10.10.10">
    <property type="entry name" value="HIV Type 1 Reverse Transcriptase, subunit A, domain 1"/>
    <property type="match status" value="1"/>
</dbReference>
<evidence type="ECO:0000313" key="1">
    <source>
        <dbReference type="Proteomes" id="UP000235220"/>
    </source>
</evidence>
<dbReference type="KEGG" id="jre:109014038"/>
<keyword evidence="1" id="KW-1185">Reference proteome</keyword>
<dbReference type="OrthoDB" id="1723222at2759"/>
<dbReference type="SUPFAM" id="SSF56672">
    <property type="entry name" value="DNA/RNA polymerases"/>
    <property type="match status" value="1"/>
</dbReference>
<proteinExistence type="predicted"/>
<dbReference type="RefSeq" id="XP_018851894.1">
    <property type="nucleotide sequence ID" value="XM_018996349.1"/>
</dbReference>
<gene>
    <name evidence="2" type="primary">LOC109014038</name>
</gene>
<organism evidence="1 2">
    <name type="scientific">Juglans regia</name>
    <name type="common">English walnut</name>
    <dbReference type="NCBI Taxonomy" id="51240"/>
    <lineage>
        <taxon>Eukaryota</taxon>
        <taxon>Viridiplantae</taxon>
        <taxon>Streptophyta</taxon>
        <taxon>Embryophyta</taxon>
        <taxon>Tracheophyta</taxon>
        <taxon>Spermatophyta</taxon>
        <taxon>Magnoliopsida</taxon>
        <taxon>eudicotyledons</taxon>
        <taxon>Gunneridae</taxon>
        <taxon>Pentapetalae</taxon>
        <taxon>rosids</taxon>
        <taxon>fabids</taxon>
        <taxon>Fagales</taxon>
        <taxon>Juglandaceae</taxon>
        <taxon>Juglans</taxon>
    </lineage>
</organism>
<accession>A0A2I4H6W9</accession>
<sequence>MRPESKKPVSAEAETSKGYKPVVPYPKRLTASQKNKYHTEIQEIFKQIKINIPLINILLLDAIQQVLSYAKFLNDLCTMKRKLNVKKKAFLTEQVSALILSETPQKFRDLGSPNISIMIVLRKHRGAIGWTIADIKDNARPVYDAQYRLNPTMKEVVKDEVLKLVAVGIIYPISDSKWHRAIWVIKHVNMSLDEVSRLRKLQINELDEACRDVYDNTQLAKERLKILHDQKIHPKHFTLGQEVLLYNSCLHIFPGKLKSCWSGLYVITKIHSHGAVEVQNPMSGTSFTING</sequence>